<feature type="transmembrane region" description="Helical" evidence="7">
    <location>
        <begin position="102"/>
        <end position="122"/>
    </location>
</feature>
<dbReference type="PANTHER" id="PTHR12677:SF59">
    <property type="entry name" value="GOLGI APPARATUS MEMBRANE PROTEIN TVP38-RELATED"/>
    <property type="match status" value="1"/>
</dbReference>
<gene>
    <name evidence="9" type="ORF">C1881_04355</name>
</gene>
<feature type="domain" description="VTT" evidence="8">
    <location>
        <begin position="121"/>
        <end position="235"/>
    </location>
</feature>
<name>A0A369LJS5_9ACTN</name>
<comment type="caution">
    <text evidence="9">The sequence shown here is derived from an EMBL/GenBank/DDBJ whole genome shotgun (WGS) entry which is preliminary data.</text>
</comment>
<keyword evidence="6 7" id="KW-0472">Membrane</keyword>
<evidence type="ECO:0000256" key="4">
    <source>
        <dbReference type="ARBA" id="ARBA00022692"/>
    </source>
</evidence>
<feature type="transmembrane region" description="Helical" evidence="7">
    <location>
        <begin position="246"/>
        <end position="265"/>
    </location>
</feature>
<comment type="subcellular location">
    <subcellularLocation>
        <location evidence="1 7">Cell membrane</location>
        <topology evidence="1 7">Multi-pass membrane protein</topology>
    </subcellularLocation>
</comment>
<dbReference type="EMBL" id="PPTO01000005">
    <property type="protein sequence ID" value="RDB59424.1"/>
    <property type="molecule type" value="Genomic_DNA"/>
</dbReference>
<feature type="transmembrane region" description="Helical" evidence="7">
    <location>
        <begin position="189"/>
        <end position="209"/>
    </location>
</feature>
<evidence type="ECO:0000256" key="5">
    <source>
        <dbReference type="ARBA" id="ARBA00022989"/>
    </source>
</evidence>
<evidence type="ECO:0000256" key="7">
    <source>
        <dbReference type="RuleBase" id="RU366058"/>
    </source>
</evidence>
<dbReference type="InterPro" id="IPR032816">
    <property type="entry name" value="VTT_dom"/>
</dbReference>
<evidence type="ECO:0000259" key="8">
    <source>
        <dbReference type="Pfam" id="PF09335"/>
    </source>
</evidence>
<evidence type="ECO:0000313" key="9">
    <source>
        <dbReference type="EMBL" id="RDB59424.1"/>
    </source>
</evidence>
<evidence type="ECO:0000313" key="10">
    <source>
        <dbReference type="Proteomes" id="UP000253975"/>
    </source>
</evidence>
<dbReference type="GO" id="GO:0005886">
    <property type="term" value="C:plasma membrane"/>
    <property type="evidence" value="ECO:0007669"/>
    <property type="project" value="UniProtKB-SubCell"/>
</dbReference>
<feature type="transmembrane region" description="Helical" evidence="7">
    <location>
        <begin position="216"/>
        <end position="234"/>
    </location>
</feature>
<dbReference type="PANTHER" id="PTHR12677">
    <property type="entry name" value="GOLGI APPARATUS MEMBRANE PROTEIN TVP38-RELATED"/>
    <property type="match status" value="1"/>
</dbReference>
<dbReference type="Pfam" id="PF09335">
    <property type="entry name" value="VTT_dom"/>
    <property type="match status" value="1"/>
</dbReference>
<keyword evidence="3 7" id="KW-1003">Cell membrane</keyword>
<accession>A0A369LJS5</accession>
<evidence type="ECO:0000256" key="1">
    <source>
        <dbReference type="ARBA" id="ARBA00004651"/>
    </source>
</evidence>
<dbReference type="Proteomes" id="UP000253975">
    <property type="component" value="Unassembled WGS sequence"/>
</dbReference>
<evidence type="ECO:0000256" key="2">
    <source>
        <dbReference type="ARBA" id="ARBA00008640"/>
    </source>
</evidence>
<organism evidence="9 10">
    <name type="scientific">Slackia isoflavoniconvertens</name>
    <dbReference type="NCBI Taxonomy" id="572010"/>
    <lineage>
        <taxon>Bacteria</taxon>
        <taxon>Bacillati</taxon>
        <taxon>Actinomycetota</taxon>
        <taxon>Coriobacteriia</taxon>
        <taxon>Eggerthellales</taxon>
        <taxon>Eggerthellaceae</taxon>
        <taxon>Slackia</taxon>
    </lineage>
</organism>
<reference evidence="9 10" key="1">
    <citation type="journal article" date="2018" name="Elife">
        <title>Discovery and characterization of a prevalent human gut bacterial enzyme sufficient for the inactivation of a family of plant toxins.</title>
        <authorList>
            <person name="Koppel N."/>
            <person name="Bisanz J.E."/>
            <person name="Pandelia M.E."/>
            <person name="Turnbaugh P.J."/>
            <person name="Balskus E.P."/>
        </authorList>
    </citation>
    <scope>NUCLEOTIDE SEQUENCE [LARGE SCALE GENOMIC DNA]</scope>
    <source>
        <strain evidence="9 10">OB21 GAM31</strain>
    </source>
</reference>
<protein>
    <recommendedName>
        <fullName evidence="7">TVP38/TMEM64 family membrane protein</fullName>
    </recommendedName>
</protein>
<feature type="transmembrane region" description="Helical" evidence="7">
    <location>
        <begin position="60"/>
        <end position="82"/>
    </location>
</feature>
<evidence type="ECO:0000256" key="3">
    <source>
        <dbReference type="ARBA" id="ARBA00022475"/>
    </source>
</evidence>
<sequence length="289" mass="31887">MNSSGMTGKIALKKEEFQEKREEHREKYEAKKEAFNEKYEVPVSERPSLARLTKADIFKLVGLGLFFVLMAGVCVLIAPWIAELSEPDGLQRVVEDVRNAGVGGVFILLAFQFLQIVVAFIPGEIVQIAAGMMYGPWIGALVVIVGAVISSAFIFALVHKLGAPFVRAMIPEKWMSKLERFENSEKLDVMVFVLFLIPGLPKDVFTYLVPLTNMSMRNFVVLANIGRIPGVLISTLGADKLIEGDYGQSAILFGIAAVIGILAIWQHDRILHVAAKLRLSKKKGTGQEK</sequence>
<keyword evidence="5 7" id="KW-1133">Transmembrane helix</keyword>
<proteinExistence type="inferred from homology"/>
<keyword evidence="4 7" id="KW-0812">Transmembrane</keyword>
<dbReference type="InterPro" id="IPR015414">
    <property type="entry name" value="TMEM64"/>
</dbReference>
<feature type="transmembrane region" description="Helical" evidence="7">
    <location>
        <begin position="134"/>
        <end position="158"/>
    </location>
</feature>
<evidence type="ECO:0000256" key="6">
    <source>
        <dbReference type="ARBA" id="ARBA00023136"/>
    </source>
</evidence>
<comment type="similarity">
    <text evidence="2 7">Belongs to the TVP38/TMEM64 family.</text>
</comment>
<dbReference type="AlphaFoldDB" id="A0A369LJS5"/>